<reference evidence="2 3" key="2">
    <citation type="submission" date="2019-09" db="EMBL/GenBank/DDBJ databases">
        <authorList>
            <person name="Jin C."/>
        </authorList>
    </citation>
    <scope>NUCLEOTIDE SEQUENCE [LARGE SCALE GENOMIC DNA]</scope>
    <source>
        <strain evidence="2 3">AN110305</strain>
    </source>
</reference>
<dbReference type="PANTHER" id="PTHR43194">
    <property type="entry name" value="HYDROLASE ALPHA/BETA FOLD FAMILY"/>
    <property type="match status" value="1"/>
</dbReference>
<dbReference type="PANTHER" id="PTHR43194:SF2">
    <property type="entry name" value="PEROXISOMAL MEMBRANE PROTEIN LPX1"/>
    <property type="match status" value="1"/>
</dbReference>
<reference evidence="2 3" key="1">
    <citation type="submission" date="2019-09" db="EMBL/GenBank/DDBJ databases">
        <title>Goodfellowia gen. nov., a new genus of the Pseudonocardineae related to Actinoalloteichus, containing Goodfellowia coeruleoviolacea gen. nov., comb. nov. gen. nov., comb. nov.</title>
        <authorList>
            <person name="Labeda D."/>
        </authorList>
    </citation>
    <scope>NUCLEOTIDE SEQUENCE [LARGE SCALE GENOMIC DNA]</scope>
    <source>
        <strain evidence="2 3">AN110305</strain>
    </source>
</reference>
<organism evidence="2 3">
    <name type="scientific">Solihabitans fulvus</name>
    <dbReference type="NCBI Taxonomy" id="1892852"/>
    <lineage>
        <taxon>Bacteria</taxon>
        <taxon>Bacillati</taxon>
        <taxon>Actinomycetota</taxon>
        <taxon>Actinomycetes</taxon>
        <taxon>Pseudonocardiales</taxon>
        <taxon>Pseudonocardiaceae</taxon>
        <taxon>Solihabitans</taxon>
    </lineage>
</organism>
<keyword evidence="2" id="KW-0378">Hydrolase</keyword>
<sequence>MRNWSPVGEIPDDGIGAWRSGAAGPAVVLVHGMEDTWRSWDVLAARLADRCRVYALDLPWRAGNNYAWRTHGDPATWLARGLSLLPEPPDTLVGHSFGANAVLEHLARRRPARTAVLLAPFYRPASAPVDALLRERSLAGFTGIVRHGLRVKLGARAAKLGDELVDAMGNTLLKQVVPKAFPVFFDYFVDTGNLDLGRVRAPTLVLAGTRDAALAGERAVALAASMPAAQVRPRVHYGHFCHIEQAEEVATEVTDFLDREPVRRSAGGTNP</sequence>
<dbReference type="AlphaFoldDB" id="A0A5B2WR23"/>
<dbReference type="RefSeq" id="WP_149853249.1">
    <property type="nucleotide sequence ID" value="NZ_VUOB01000061.1"/>
</dbReference>
<gene>
    <name evidence="2" type="ORF">F0L68_30175</name>
</gene>
<dbReference type="Gene3D" id="3.40.50.1820">
    <property type="entry name" value="alpha/beta hydrolase"/>
    <property type="match status" value="1"/>
</dbReference>
<name>A0A5B2WR23_9PSEU</name>
<feature type="domain" description="AB hydrolase-1" evidence="1">
    <location>
        <begin position="27"/>
        <end position="251"/>
    </location>
</feature>
<dbReference type="EMBL" id="VUOB01000061">
    <property type="protein sequence ID" value="KAA2254453.1"/>
    <property type="molecule type" value="Genomic_DNA"/>
</dbReference>
<evidence type="ECO:0000313" key="3">
    <source>
        <dbReference type="Proteomes" id="UP000323454"/>
    </source>
</evidence>
<accession>A0A5B2WR23</accession>
<dbReference type="ESTHER" id="9pseu-a0a5b2wr23">
    <property type="family name" value="Thioesterase-YsfF-HD"/>
</dbReference>
<comment type="caution">
    <text evidence="2">The sequence shown here is derived from an EMBL/GenBank/DDBJ whole genome shotgun (WGS) entry which is preliminary data.</text>
</comment>
<protein>
    <submittedName>
        <fullName evidence="2">Alpha/beta hydrolase</fullName>
    </submittedName>
</protein>
<dbReference type="InterPro" id="IPR029058">
    <property type="entry name" value="AB_hydrolase_fold"/>
</dbReference>
<dbReference type="InterPro" id="IPR000073">
    <property type="entry name" value="AB_hydrolase_1"/>
</dbReference>
<evidence type="ECO:0000259" key="1">
    <source>
        <dbReference type="Pfam" id="PF12697"/>
    </source>
</evidence>
<proteinExistence type="predicted"/>
<evidence type="ECO:0000313" key="2">
    <source>
        <dbReference type="EMBL" id="KAA2254453.1"/>
    </source>
</evidence>
<dbReference type="InterPro" id="IPR050228">
    <property type="entry name" value="Carboxylesterase_BioH"/>
</dbReference>
<dbReference type="SUPFAM" id="SSF53474">
    <property type="entry name" value="alpha/beta-Hydrolases"/>
    <property type="match status" value="1"/>
</dbReference>
<keyword evidence="3" id="KW-1185">Reference proteome</keyword>
<dbReference type="OrthoDB" id="4027744at2"/>
<dbReference type="GO" id="GO:0016787">
    <property type="term" value="F:hydrolase activity"/>
    <property type="evidence" value="ECO:0007669"/>
    <property type="project" value="UniProtKB-KW"/>
</dbReference>
<dbReference type="Pfam" id="PF12697">
    <property type="entry name" value="Abhydrolase_6"/>
    <property type="match status" value="1"/>
</dbReference>
<dbReference type="Proteomes" id="UP000323454">
    <property type="component" value="Unassembled WGS sequence"/>
</dbReference>